<dbReference type="GO" id="GO:0000160">
    <property type="term" value="P:phosphorelay signal transduction system"/>
    <property type="evidence" value="ECO:0007669"/>
    <property type="project" value="InterPro"/>
</dbReference>
<dbReference type="Gene3D" id="3.30.70.100">
    <property type="match status" value="1"/>
</dbReference>
<feature type="domain" description="Response regulatory" evidence="2">
    <location>
        <begin position="13"/>
        <end position="140"/>
    </location>
</feature>
<dbReference type="Gene3D" id="3.40.50.2300">
    <property type="match status" value="1"/>
</dbReference>
<protein>
    <submittedName>
        <fullName evidence="3">Transcriptional regulatory protein BaeR</fullName>
    </submittedName>
</protein>
<dbReference type="AlphaFoldDB" id="A0A1E3H6H1"/>
<dbReference type="InterPro" id="IPR001789">
    <property type="entry name" value="Sig_transdc_resp-reg_receiver"/>
</dbReference>
<dbReference type="PANTHER" id="PTHR44520:SF2">
    <property type="entry name" value="RESPONSE REGULATOR RCP1"/>
    <property type="match status" value="1"/>
</dbReference>
<dbReference type="SUPFAM" id="SSF54909">
    <property type="entry name" value="Dimeric alpha+beta barrel"/>
    <property type="match status" value="1"/>
</dbReference>
<comment type="caution">
    <text evidence="3">The sequence shown here is derived from an EMBL/GenBank/DDBJ whole genome shotgun (WGS) entry which is preliminary data.</text>
</comment>
<evidence type="ECO:0000259" key="2">
    <source>
        <dbReference type="PROSITE" id="PS50110"/>
    </source>
</evidence>
<name>A0A1E3H6H1_9HYPH</name>
<reference evidence="3 4" key="1">
    <citation type="submission" date="2016-07" db="EMBL/GenBank/DDBJ databases">
        <title>Draft Genome Sequence of Methylobrevis pamukkalensis PK2.</title>
        <authorList>
            <person name="Vasilenko O.V."/>
            <person name="Doronina N.V."/>
            <person name="Shmareva M.N."/>
            <person name="Tarlachkov S.V."/>
            <person name="Mustakhimov I."/>
            <person name="Trotsenko Y.A."/>
        </authorList>
    </citation>
    <scope>NUCLEOTIDE SEQUENCE [LARGE SCALE GENOMIC DNA]</scope>
    <source>
        <strain evidence="3 4">PK2</strain>
    </source>
</reference>
<dbReference type="SUPFAM" id="SSF52172">
    <property type="entry name" value="CheY-like"/>
    <property type="match status" value="1"/>
</dbReference>
<evidence type="ECO:0000313" key="4">
    <source>
        <dbReference type="Proteomes" id="UP000094622"/>
    </source>
</evidence>
<dbReference type="Pfam" id="PF00072">
    <property type="entry name" value="Response_reg"/>
    <property type="match status" value="1"/>
</dbReference>
<dbReference type="SMART" id="SM00448">
    <property type="entry name" value="REC"/>
    <property type="match status" value="1"/>
</dbReference>
<accession>A0A1E3H6H1</accession>
<dbReference type="PANTHER" id="PTHR44520">
    <property type="entry name" value="RESPONSE REGULATOR RCP1-RELATED"/>
    <property type="match status" value="1"/>
</dbReference>
<proteinExistence type="predicted"/>
<dbReference type="EMBL" id="MCRJ01000011">
    <property type="protein sequence ID" value="ODN71927.1"/>
    <property type="molecule type" value="Genomic_DNA"/>
</dbReference>
<evidence type="ECO:0000256" key="1">
    <source>
        <dbReference type="PROSITE-ProRule" id="PRU00169"/>
    </source>
</evidence>
<sequence>MMPTDHQLDSVCRILIVEDDPDDVFLLESAFSRVTAAAGTRLRVQTVGNGLEAINFVTMHDVVNDLPDIIVLDLNMPVIDGIGFLRSLRRSFDFEAIRVIVLTTSADHQIHATAREAGADEIFTKPDTREELVAIARRIIGRCPVCVRAAPAAGHAEDGLGSYGMPRGEIGHPPLPAYAGTASFADGKASSGVIELVPLTLREGVGEADFLSAAEAAADLLKSCPGFVRRRLARGAADEWVDFVEWERPEPASEAARTARQEDCMRAYLETIGGVSSAGRRLKVQTGVH</sequence>
<organism evidence="3 4">
    <name type="scientific">Methylobrevis pamukkalensis</name>
    <dbReference type="NCBI Taxonomy" id="1439726"/>
    <lineage>
        <taxon>Bacteria</taxon>
        <taxon>Pseudomonadati</taxon>
        <taxon>Pseudomonadota</taxon>
        <taxon>Alphaproteobacteria</taxon>
        <taxon>Hyphomicrobiales</taxon>
        <taxon>Pleomorphomonadaceae</taxon>
        <taxon>Methylobrevis</taxon>
    </lineage>
</organism>
<keyword evidence="4" id="KW-1185">Reference proteome</keyword>
<keyword evidence="1" id="KW-0597">Phosphoprotein</keyword>
<dbReference type="PATRIC" id="fig|1439726.3.peg.797"/>
<feature type="modified residue" description="4-aspartylphosphate" evidence="1">
    <location>
        <position position="73"/>
    </location>
</feature>
<gene>
    <name evidence="3" type="primary">baeR_1</name>
    <name evidence="3" type="ORF">A6302_00759</name>
</gene>
<dbReference type="InterPro" id="IPR052893">
    <property type="entry name" value="TCS_response_regulator"/>
</dbReference>
<dbReference type="RefSeq" id="WP_069305862.1">
    <property type="nucleotide sequence ID" value="NZ_MCRJ01000011.1"/>
</dbReference>
<dbReference type="InterPro" id="IPR011008">
    <property type="entry name" value="Dimeric_a/b-barrel"/>
</dbReference>
<dbReference type="Proteomes" id="UP000094622">
    <property type="component" value="Unassembled WGS sequence"/>
</dbReference>
<dbReference type="PROSITE" id="PS50110">
    <property type="entry name" value="RESPONSE_REGULATORY"/>
    <property type="match status" value="1"/>
</dbReference>
<dbReference type="InterPro" id="IPR011006">
    <property type="entry name" value="CheY-like_superfamily"/>
</dbReference>
<evidence type="ECO:0000313" key="3">
    <source>
        <dbReference type="EMBL" id="ODN71927.1"/>
    </source>
</evidence>